<dbReference type="GO" id="GO:0005524">
    <property type="term" value="F:ATP binding"/>
    <property type="evidence" value="ECO:0007669"/>
    <property type="project" value="InterPro"/>
</dbReference>
<dbReference type="Gene3D" id="3.40.50.300">
    <property type="entry name" value="P-loop containing nucleotide triphosphate hydrolases"/>
    <property type="match status" value="1"/>
</dbReference>
<dbReference type="Pfam" id="PF17863">
    <property type="entry name" value="AAA_lid_2"/>
    <property type="match status" value="1"/>
</dbReference>
<comment type="caution">
    <text evidence="3">The sequence shown here is derived from an EMBL/GenBank/DDBJ whole genome shotgun (WGS) entry which is preliminary data.</text>
</comment>
<name>A0A4Z0WGG2_9GAMM</name>
<evidence type="ECO:0000313" key="3">
    <source>
        <dbReference type="EMBL" id="TGG93868.1"/>
    </source>
</evidence>
<keyword evidence="4" id="KW-1185">Reference proteome</keyword>
<dbReference type="OrthoDB" id="9775079at2"/>
<accession>A0A4Z0WGG2</accession>
<feature type="compositionally biased region" description="Polar residues" evidence="1">
    <location>
        <begin position="373"/>
        <end position="390"/>
    </location>
</feature>
<organism evidence="3 4">
    <name type="scientific">Natronospirillum operosum</name>
    <dbReference type="NCBI Taxonomy" id="2759953"/>
    <lineage>
        <taxon>Bacteria</taxon>
        <taxon>Pseudomonadati</taxon>
        <taxon>Pseudomonadota</taxon>
        <taxon>Gammaproteobacteria</taxon>
        <taxon>Oceanospirillales</taxon>
        <taxon>Natronospirillaceae</taxon>
        <taxon>Natronospirillum</taxon>
    </lineage>
</organism>
<dbReference type="Pfam" id="PF13519">
    <property type="entry name" value="VWA_2"/>
    <property type="match status" value="1"/>
</dbReference>
<dbReference type="CDD" id="cd00009">
    <property type="entry name" value="AAA"/>
    <property type="match status" value="1"/>
</dbReference>
<proteinExistence type="predicted"/>
<dbReference type="Proteomes" id="UP000297475">
    <property type="component" value="Unassembled WGS sequence"/>
</dbReference>
<dbReference type="InterPro" id="IPR011704">
    <property type="entry name" value="ATPase_dyneun-rel_AAA"/>
</dbReference>
<dbReference type="PANTHER" id="PTHR35023">
    <property type="entry name" value="CHELATASE-RELATED"/>
    <property type="match status" value="1"/>
</dbReference>
<dbReference type="Gene3D" id="1.10.8.80">
    <property type="entry name" value="Magnesium chelatase subunit I, C-Terminal domain"/>
    <property type="match status" value="1"/>
</dbReference>
<dbReference type="GO" id="GO:0016887">
    <property type="term" value="F:ATP hydrolysis activity"/>
    <property type="evidence" value="ECO:0007669"/>
    <property type="project" value="InterPro"/>
</dbReference>
<dbReference type="InterPro" id="IPR036465">
    <property type="entry name" value="vWFA_dom_sf"/>
</dbReference>
<dbReference type="AlphaFoldDB" id="A0A4Z0WGG2"/>
<evidence type="ECO:0000259" key="2">
    <source>
        <dbReference type="SMART" id="SM00382"/>
    </source>
</evidence>
<dbReference type="InterPro" id="IPR002035">
    <property type="entry name" value="VWF_A"/>
</dbReference>
<sequence length="592" mass="64312">MSTQQRPDYPFSAVVGQGGLKTALILNAINPRIGGLLISGPRGSAKSTLARGLADILPAADDGATPPFVNLPLGTTEDRLLGTLDLERALNDQAVTFHPGLLARAHGGVLYVDEVNLLPDALVDLLLDTTARGINVVERDGISHSHEARFILIGTMNPDEGDLRPQLLDRFGLMVQMQGEHAVAERVAIVRQREAYERDPAAFVAQQTAEQQALRTRIEQARTLLADVTASDALYTRIAECCLEAGVEGVRADVIWLQAALAYAAWQGRTRVEGADLDAVAPWVLAHRQRHDSPSSSEPPAGPPDANNSSGADKPPEPPQSRSGSGRSGQPQGESNDSAPSGTGDNPWGAMPPQHQTAVEPAQLSAPDRPPAQQRQTDTWSGTAGSQRGQTGPGPHCGQHTTDRPDWFATLVANGGQWPPRQWRFRPRRTSQPWLHLILIDTSGSTLKQQLFGRAKGLVAQLAQQAYRAREQFAVLGFGNDQVQELLPRRRAPKTITRQLDQWTGGGGTPLRQALEQAATRLRQWQQREPGLHIRTWIITDGRTRETLDHLPALGDCVVVDAEQSFVRRGRTRELARGLGAHYMNLPATEAT</sequence>
<feature type="compositionally biased region" description="Low complexity" evidence="1">
    <location>
        <begin position="320"/>
        <end position="335"/>
    </location>
</feature>
<feature type="region of interest" description="Disordered" evidence="1">
    <location>
        <begin position="288"/>
        <end position="403"/>
    </location>
</feature>
<evidence type="ECO:0000313" key="4">
    <source>
        <dbReference type="Proteomes" id="UP000297475"/>
    </source>
</evidence>
<reference evidence="3 4" key="1">
    <citation type="submission" date="2019-04" db="EMBL/GenBank/DDBJ databases">
        <title>Natronospirillum operosus gen. nov., sp. nov., a haloalkaliphilic satellite isolated from decaying biomass of laboratory culture of cyanobacterium Geitlerinema sp. and proposal of Natronospirillaceae fam. nov. and Saccharospirillaceae fam. nov.</title>
        <authorList>
            <person name="Kevbrin V."/>
            <person name="Boltyanskaya Y."/>
            <person name="Koziaeva V."/>
            <person name="Grouzdev D.S."/>
            <person name="Park M."/>
            <person name="Cho J."/>
        </authorList>
    </citation>
    <scope>NUCLEOTIDE SEQUENCE [LARGE SCALE GENOMIC DNA]</scope>
    <source>
        <strain evidence="3 4">G-116</strain>
    </source>
</reference>
<dbReference type="Gene3D" id="3.40.50.410">
    <property type="entry name" value="von Willebrand factor, type A domain"/>
    <property type="match status" value="1"/>
</dbReference>
<feature type="domain" description="AAA+ ATPase" evidence="2">
    <location>
        <begin position="32"/>
        <end position="181"/>
    </location>
</feature>
<gene>
    <name evidence="3" type="ORF">E4656_06660</name>
</gene>
<dbReference type="InterPro" id="IPR052989">
    <property type="entry name" value="Mg-chelatase_DI-like"/>
</dbReference>
<dbReference type="PANTHER" id="PTHR35023:SF1">
    <property type="entry name" value="MG-PROTOPORPHYRIN IX CHELATASE"/>
    <property type="match status" value="1"/>
</dbReference>
<dbReference type="InterPro" id="IPR041628">
    <property type="entry name" value="ChlI/MoxR_AAA_lid"/>
</dbReference>
<evidence type="ECO:0000256" key="1">
    <source>
        <dbReference type="SAM" id="MobiDB-lite"/>
    </source>
</evidence>
<dbReference type="Pfam" id="PF07728">
    <property type="entry name" value="AAA_5"/>
    <property type="match status" value="1"/>
</dbReference>
<dbReference type="SUPFAM" id="SSF53300">
    <property type="entry name" value="vWA-like"/>
    <property type="match status" value="1"/>
</dbReference>
<protein>
    <submittedName>
        <fullName evidence="3">VWA domain-containing protein</fullName>
    </submittedName>
</protein>
<dbReference type="SUPFAM" id="SSF52540">
    <property type="entry name" value="P-loop containing nucleoside triphosphate hydrolases"/>
    <property type="match status" value="1"/>
</dbReference>
<dbReference type="SMART" id="SM00382">
    <property type="entry name" value="AAA"/>
    <property type="match status" value="1"/>
</dbReference>
<dbReference type="InterPro" id="IPR003593">
    <property type="entry name" value="AAA+_ATPase"/>
</dbReference>
<dbReference type="EMBL" id="SRMF01000002">
    <property type="protein sequence ID" value="TGG93868.1"/>
    <property type="molecule type" value="Genomic_DNA"/>
</dbReference>
<dbReference type="InterPro" id="IPR027417">
    <property type="entry name" value="P-loop_NTPase"/>
</dbReference>